<feature type="binding site" evidence="14">
    <location>
        <begin position="124"/>
        <end position="128"/>
    </location>
    <ligand>
        <name>ATP</name>
        <dbReference type="ChEBI" id="CHEBI:30616"/>
    </ligand>
</feature>
<dbReference type="GO" id="GO:0002143">
    <property type="term" value="P:tRNA wobble position uridine thiolation"/>
    <property type="evidence" value="ECO:0007669"/>
    <property type="project" value="InterPro"/>
</dbReference>
<dbReference type="InterPro" id="IPR028885">
    <property type="entry name" value="MOCS3/Uba4"/>
</dbReference>
<keyword evidence="6 14" id="KW-0479">Metal-binding</keyword>
<comment type="catalytic activity">
    <reaction evidence="14">
        <text>[molybdopterin-synthase sulfur-carrier protein]-C-terminal Gly-Gly + ATP + H(+) = [molybdopterin-synthase sulfur-carrier protein]-C-terminal Gly-Gly-AMP + diphosphate</text>
        <dbReference type="Rhea" id="RHEA:43616"/>
        <dbReference type="Rhea" id="RHEA-COMP:12159"/>
        <dbReference type="Rhea" id="RHEA-COMP:12202"/>
        <dbReference type="ChEBI" id="CHEBI:15378"/>
        <dbReference type="ChEBI" id="CHEBI:30616"/>
        <dbReference type="ChEBI" id="CHEBI:33019"/>
        <dbReference type="ChEBI" id="CHEBI:90618"/>
        <dbReference type="ChEBI" id="CHEBI:90778"/>
        <dbReference type="EC" id="2.7.7.80"/>
    </reaction>
</comment>
<dbReference type="InterPro" id="IPR035985">
    <property type="entry name" value="Ubiquitin-activating_enz"/>
</dbReference>
<proteinExistence type="inferred from homology"/>
<reference evidence="18" key="2">
    <citation type="journal article" date="2018" name="Nat. Commun.">
        <title>Extreme sensitivity to ultraviolet light in the fungal pathogen causing white-nose syndrome of bats.</title>
        <authorList>
            <person name="Palmer J.M."/>
            <person name="Drees K.P."/>
            <person name="Foster J.T."/>
            <person name="Lindner D.L."/>
        </authorList>
    </citation>
    <scope>NUCLEOTIDE SEQUENCE [LARGE SCALE GENOMIC DNA]</scope>
    <source>
        <strain evidence="18">UAMH 10579</strain>
    </source>
</reference>
<dbReference type="EC" id="2.8.1.11" evidence="14"/>
<evidence type="ECO:0000256" key="9">
    <source>
        <dbReference type="ARBA" id="ARBA00022833"/>
    </source>
</evidence>
<comment type="subcellular location">
    <subcellularLocation>
        <location evidence="1">Cytoplasm</location>
        <location evidence="1">Cytosol</location>
    </subcellularLocation>
</comment>
<dbReference type="PROSITE" id="PS50206">
    <property type="entry name" value="RHODANESE_3"/>
    <property type="match status" value="1"/>
</dbReference>
<keyword evidence="2 14" id="KW-0963">Cytoplasm</keyword>
<dbReference type="PANTHER" id="PTHR10953:SF102">
    <property type="entry name" value="ADENYLYLTRANSFERASE AND SULFURTRANSFERASE MOCS3"/>
    <property type="match status" value="1"/>
</dbReference>
<evidence type="ECO:0000256" key="7">
    <source>
        <dbReference type="ARBA" id="ARBA00022741"/>
    </source>
</evidence>
<keyword evidence="7 14" id="KW-0547">Nucleotide-binding</keyword>
<dbReference type="STRING" id="342668.A0A1B8GSA3"/>
<evidence type="ECO:0000256" key="8">
    <source>
        <dbReference type="ARBA" id="ARBA00022786"/>
    </source>
</evidence>
<accession>A0A1B8GSA3</accession>
<evidence type="ECO:0000256" key="10">
    <source>
        <dbReference type="ARBA" id="ARBA00022840"/>
    </source>
</evidence>
<evidence type="ECO:0000256" key="11">
    <source>
        <dbReference type="ARBA" id="ARBA00023150"/>
    </source>
</evidence>
<feature type="active site" description="Glycyl thioester intermediate; for adenylyltransferase activity" evidence="14">
    <location>
        <position position="251"/>
    </location>
</feature>
<feature type="binding site" evidence="14">
    <location>
        <position position="117"/>
    </location>
    <ligand>
        <name>ATP</name>
        <dbReference type="ChEBI" id="CHEBI:30616"/>
    </ligand>
</feature>
<dbReference type="GO" id="GO:0032447">
    <property type="term" value="P:protein urmylation"/>
    <property type="evidence" value="ECO:0007669"/>
    <property type="project" value="TreeGrafter"/>
</dbReference>
<keyword evidence="5" id="KW-0548">Nucleotidyltransferase</keyword>
<evidence type="ECO:0000256" key="15">
    <source>
        <dbReference type="SAM" id="MobiDB-lite"/>
    </source>
</evidence>
<keyword evidence="10 14" id="KW-0067">ATP-binding</keyword>
<dbReference type="GO" id="GO:0005829">
    <property type="term" value="C:cytosol"/>
    <property type="evidence" value="ECO:0007669"/>
    <property type="project" value="UniProtKB-SubCell"/>
</dbReference>
<dbReference type="Pfam" id="PF00899">
    <property type="entry name" value="ThiF"/>
    <property type="match status" value="1"/>
</dbReference>
<evidence type="ECO:0000256" key="14">
    <source>
        <dbReference type="HAMAP-Rule" id="MF_03049"/>
    </source>
</evidence>
<dbReference type="EMBL" id="KV460215">
    <property type="protein sequence ID" value="OBT98713.1"/>
    <property type="molecule type" value="Genomic_DNA"/>
</dbReference>
<evidence type="ECO:0000313" key="18">
    <source>
        <dbReference type="Proteomes" id="UP000091956"/>
    </source>
</evidence>
<gene>
    <name evidence="14" type="primary">uba4</name>
    <name evidence="14" type="synonym">cnxF</name>
    <name evidence="17" type="synonym">UBA4</name>
    <name evidence="17" type="ORF">VE01_03428</name>
</gene>
<dbReference type="UniPathway" id="UPA00344"/>
<feature type="binding site" evidence="14">
    <location>
        <position position="141"/>
    </location>
    <ligand>
        <name>ATP</name>
        <dbReference type="ChEBI" id="CHEBI:30616"/>
    </ligand>
</feature>
<comment type="catalytic activity">
    <reaction evidence="14">
        <text>[molybdopterin-synthase sulfur-carrier protein]-C-terminal Gly-Gly-AMP + S-sulfanyl-L-cysteinyl-[cysteine desulfurase] + AH2 = [molybdopterin-synthase sulfur-carrier protein]-C-terminal-Gly-aminoethanethioate + L-cysteinyl-[cysteine desulfurase] + A + AMP + 2 H(+)</text>
        <dbReference type="Rhea" id="RHEA:48612"/>
        <dbReference type="Rhea" id="RHEA-COMP:12157"/>
        <dbReference type="Rhea" id="RHEA-COMP:12158"/>
        <dbReference type="Rhea" id="RHEA-COMP:12159"/>
        <dbReference type="Rhea" id="RHEA-COMP:19907"/>
        <dbReference type="ChEBI" id="CHEBI:13193"/>
        <dbReference type="ChEBI" id="CHEBI:15378"/>
        <dbReference type="ChEBI" id="CHEBI:17499"/>
        <dbReference type="ChEBI" id="CHEBI:29950"/>
        <dbReference type="ChEBI" id="CHEBI:61963"/>
        <dbReference type="ChEBI" id="CHEBI:90618"/>
        <dbReference type="ChEBI" id="CHEBI:232372"/>
        <dbReference type="ChEBI" id="CHEBI:456215"/>
        <dbReference type="EC" id="2.8.1.11"/>
    </reaction>
</comment>
<dbReference type="PANTHER" id="PTHR10953">
    <property type="entry name" value="UBIQUITIN-ACTIVATING ENZYME E1"/>
    <property type="match status" value="1"/>
</dbReference>
<evidence type="ECO:0000256" key="13">
    <source>
        <dbReference type="ARBA" id="ARBA00043893"/>
    </source>
</evidence>
<dbReference type="GO" id="GO:0042292">
    <property type="term" value="F:URM1 activating enzyme activity"/>
    <property type="evidence" value="ECO:0007669"/>
    <property type="project" value="TreeGrafter"/>
</dbReference>
<comment type="pathway">
    <text evidence="14">tRNA modification; 5-methoxycarbonylmethyl-2-thiouridine-tRNA biosynthesis.</text>
</comment>
<dbReference type="GO" id="GO:0005524">
    <property type="term" value="F:ATP binding"/>
    <property type="evidence" value="ECO:0007669"/>
    <property type="project" value="UniProtKB-KW"/>
</dbReference>
<comment type="similarity">
    <text evidence="14">In the N-terminal section; belongs to the HesA/MoeB/ThiF family. UBA4 subfamily.</text>
</comment>
<protein>
    <recommendedName>
        <fullName evidence="14">Adenylyltransferase and sulfurtransferase uba4</fullName>
    </recommendedName>
    <alternativeName>
        <fullName evidence="14">Common component for nitrate reductase and xanthine dehydrogenase protein F</fullName>
    </alternativeName>
    <alternativeName>
        <fullName evidence="14">Ubiquitin-like protein activator 4</fullName>
    </alternativeName>
    <domain>
        <recommendedName>
            <fullName evidence="14">Molybdopterin-synthase adenylyltransferase</fullName>
            <ecNumber evidence="14">2.7.7.80</ecNumber>
        </recommendedName>
        <alternativeName>
            <fullName evidence="14">Adenylyltransferase uba4</fullName>
        </alternativeName>
        <alternativeName>
            <fullName evidence="14">Sulfur carrier protein MOCS2A adenylyltransferase</fullName>
        </alternativeName>
    </domain>
    <domain>
        <recommendedName>
            <fullName evidence="14">Molybdopterin-synthase sulfurtransferase</fullName>
            <ecNumber evidence="14">2.8.1.11</ecNumber>
        </recommendedName>
        <alternativeName>
            <fullName evidence="14">Sulfurtransferase uba4</fullName>
        </alternativeName>
        <alternativeName>
            <fullName evidence="14">Sulfur carrier protein MOCS2A sulfurtransferase</fullName>
        </alternativeName>
    </domain>
</protein>
<sequence length="481" mass="52054">MESENDEAQALRQLILATELRLKNLKEELAEVETRGPPHGRAEETPNELESLKDSKWPLTAEEYLRYGRQMIVPSIGIQGQLRLHAASVLIVGAGGLGCPAAAYIAGAGVKSLGIVDGDTVEVSNLHRQILHSSSTVGLWKVDSAIHNLKGLNPNVEYRAYREHLSPENAADIVSRYDIVLDCTDHPKSRYLISDICVLLQKPLVSASALRTDGQLMILNHPAAPPGSNAGGPCYRCIFPKPPPANQVVSCGDGGILGPVVGAMGVLQAVEAIKLITAGLKVSHTSDDAELQDPKVLPSPSLLLFSANSPSPFRTVRLRQRRPDCFACSSQAGLTPESLTSGSLDYVAFCGSAAPVNILSAEEQISAAQYSELRNDDSKKEHVLLDVREKVQFDICHVDGSINVPFSKLQRDLDTTYPWLPETSPADAPIYVICRLGNDSQVVTRKLKESGLGDNGKRSILDIKGGLMAWKKDVDSSWPEY</sequence>
<feature type="region of interest" description="Disordered" evidence="15">
    <location>
        <begin position="31"/>
        <end position="52"/>
    </location>
</feature>
<dbReference type="UniPathway" id="UPA00988"/>
<feature type="binding site" evidence="14">
    <location>
        <position position="96"/>
    </location>
    <ligand>
        <name>ATP</name>
        <dbReference type="ChEBI" id="CHEBI:30616"/>
    </ligand>
</feature>
<comment type="function">
    <text evidence="14">Plays a central role in 2-thiolation of mcm(5)S(2)U at tRNA wobble positions of cytosolic tRNA(Lys), tRNA(Glu) and tRNA(Gln). Also essential during biosynthesis of the molybdenum cofactor. Acts by mediating the C-terminal thiocarboxylation of sulfur carriers urm1 and MOCS2A. Its N-terminus first activates urm1 and MOCS2A as acyl-adenylates (-COAMP), then the persulfide sulfur on the catalytic cysteine is transferred to urm1 and MOCS2A to form thiocarboxylation (-COSH) of their C-terminus. The reaction probably involves hydrogen sulfide that is generated from the persulfide intermediate and that acts as nucleophile towards urm1 and MOCS2A. Subsequently, a transient disulfide bond is formed. Does not use thiosulfate as sulfur donor; nfs1 probably acting as a sulfur donor for thiocarboxylation reactions.</text>
</comment>
<keyword evidence="3 14" id="KW-0808">Transferase</keyword>
<evidence type="ECO:0000313" key="17">
    <source>
        <dbReference type="EMBL" id="OBT98713.1"/>
    </source>
</evidence>
<dbReference type="Proteomes" id="UP000091956">
    <property type="component" value="Unassembled WGS sequence"/>
</dbReference>
<comment type="cofactor">
    <cofactor evidence="14">
        <name>Zn(2+)</name>
        <dbReference type="ChEBI" id="CHEBI:29105"/>
    </cofactor>
    <text evidence="14">Binds 1 zinc ion per subunit.</text>
</comment>
<feature type="binding site" evidence="14">
    <location>
        <position position="325"/>
    </location>
    <ligand>
        <name>Zn(2+)</name>
        <dbReference type="ChEBI" id="CHEBI:29105"/>
    </ligand>
</feature>
<evidence type="ECO:0000256" key="1">
    <source>
        <dbReference type="ARBA" id="ARBA00004514"/>
    </source>
</evidence>
<feature type="binding site" evidence="14">
    <location>
        <position position="237"/>
    </location>
    <ligand>
        <name>Zn(2+)</name>
        <dbReference type="ChEBI" id="CHEBI:29105"/>
    </ligand>
</feature>
<dbReference type="CDD" id="cd00757">
    <property type="entry name" value="ThiF_MoeB_HesA_family"/>
    <property type="match status" value="1"/>
</dbReference>
<dbReference type="SMART" id="SM00450">
    <property type="entry name" value="RHOD"/>
    <property type="match status" value="1"/>
</dbReference>
<keyword evidence="9 14" id="KW-0862">Zinc</keyword>
<dbReference type="EC" id="2.7.7.80" evidence="14"/>
<dbReference type="GO" id="GO:0006777">
    <property type="term" value="P:Mo-molybdopterin cofactor biosynthetic process"/>
    <property type="evidence" value="ECO:0007669"/>
    <property type="project" value="UniProtKB-UniRule"/>
</dbReference>
<feature type="binding site" evidence="14">
    <location>
        <position position="234"/>
    </location>
    <ligand>
        <name>Zn(2+)</name>
        <dbReference type="ChEBI" id="CHEBI:29105"/>
    </ligand>
</feature>
<comment type="pathway">
    <text evidence="14">Cofactor biosynthesis; molybdopterin biosynthesis.</text>
</comment>
<feature type="active site" description="Cysteine persulfide intermediate; for sulfurtransferase activity" evidence="14">
    <location>
        <position position="434"/>
    </location>
</feature>
<organism evidence="17 18">
    <name type="scientific">Pseudogymnoascus verrucosus</name>
    <dbReference type="NCBI Taxonomy" id="342668"/>
    <lineage>
        <taxon>Eukaryota</taxon>
        <taxon>Fungi</taxon>
        <taxon>Dikarya</taxon>
        <taxon>Ascomycota</taxon>
        <taxon>Pezizomycotina</taxon>
        <taxon>Leotiomycetes</taxon>
        <taxon>Thelebolales</taxon>
        <taxon>Thelebolaceae</taxon>
        <taxon>Pseudogymnoascus</taxon>
    </lineage>
</organism>
<evidence type="ECO:0000256" key="4">
    <source>
        <dbReference type="ARBA" id="ARBA00022694"/>
    </source>
</evidence>
<evidence type="ECO:0000256" key="6">
    <source>
        <dbReference type="ARBA" id="ARBA00022723"/>
    </source>
</evidence>
<dbReference type="GO" id="GO:0046872">
    <property type="term" value="F:metal ion binding"/>
    <property type="evidence" value="ECO:0007669"/>
    <property type="project" value="UniProtKB-KW"/>
</dbReference>
<dbReference type="InterPro" id="IPR045886">
    <property type="entry name" value="ThiF/MoeB/HesA"/>
</dbReference>
<dbReference type="RefSeq" id="XP_018132446.1">
    <property type="nucleotide sequence ID" value="XM_018272918.2"/>
</dbReference>
<dbReference type="InterPro" id="IPR001763">
    <property type="entry name" value="Rhodanese-like_dom"/>
</dbReference>
<dbReference type="Gene3D" id="3.40.50.720">
    <property type="entry name" value="NAD(P)-binding Rossmann-like Domain"/>
    <property type="match status" value="1"/>
</dbReference>
<feature type="binding site" evidence="14">
    <location>
        <begin position="185"/>
        <end position="186"/>
    </location>
    <ligand>
        <name>ATP</name>
        <dbReference type="ChEBI" id="CHEBI:30616"/>
    </ligand>
</feature>
<name>A0A1B8GSA3_9PEZI</name>
<reference evidence="17 18" key="1">
    <citation type="submission" date="2016-03" db="EMBL/GenBank/DDBJ databases">
        <title>Comparative genomics of Pseudogymnoascus destructans, the fungus causing white-nose syndrome of bats.</title>
        <authorList>
            <person name="Palmer J.M."/>
            <person name="Drees K.P."/>
            <person name="Foster J.T."/>
            <person name="Lindner D.L."/>
        </authorList>
    </citation>
    <scope>NUCLEOTIDE SEQUENCE [LARGE SCALE GENOMIC DNA]</scope>
    <source>
        <strain evidence="17 18">UAMH 10579</strain>
    </source>
</reference>
<dbReference type="Pfam" id="PF00581">
    <property type="entry name" value="Rhodanese"/>
    <property type="match status" value="1"/>
</dbReference>
<dbReference type="AlphaFoldDB" id="A0A1B8GSA3"/>
<keyword evidence="8" id="KW-0833">Ubl conjugation pathway</keyword>
<dbReference type="GO" id="GO:0004792">
    <property type="term" value="F:thiosulfate-cyanide sulfurtransferase activity"/>
    <property type="evidence" value="ECO:0007669"/>
    <property type="project" value="TreeGrafter"/>
</dbReference>
<dbReference type="GO" id="GO:0061604">
    <property type="term" value="F:molybdopterin-synthase sulfurtransferase activity"/>
    <property type="evidence" value="ECO:0007669"/>
    <property type="project" value="UniProtKB-EC"/>
</dbReference>
<evidence type="ECO:0000256" key="2">
    <source>
        <dbReference type="ARBA" id="ARBA00022490"/>
    </source>
</evidence>
<dbReference type="SUPFAM" id="SSF69572">
    <property type="entry name" value="Activating enzymes of the ubiquitin-like proteins"/>
    <property type="match status" value="1"/>
</dbReference>
<feature type="binding site" evidence="14">
    <location>
        <position position="328"/>
    </location>
    <ligand>
        <name>Zn(2+)</name>
        <dbReference type="ChEBI" id="CHEBI:29105"/>
    </ligand>
</feature>
<dbReference type="HAMAP" id="MF_03049">
    <property type="entry name" value="MOCS3_Uba4"/>
    <property type="match status" value="1"/>
</dbReference>
<dbReference type="InterPro" id="IPR000594">
    <property type="entry name" value="ThiF_NAD_FAD-bd"/>
</dbReference>
<evidence type="ECO:0000256" key="5">
    <source>
        <dbReference type="ARBA" id="ARBA00022695"/>
    </source>
</evidence>
<keyword evidence="18" id="KW-1185">Reference proteome</keyword>
<feature type="domain" description="Rhodanese" evidence="16">
    <location>
        <begin position="378"/>
        <end position="479"/>
    </location>
</feature>
<dbReference type="FunFam" id="3.40.250.10:FF:000014">
    <property type="entry name" value="Adenylyltransferase and sulfurtransferase MOCS3"/>
    <property type="match status" value="1"/>
</dbReference>
<keyword evidence="12 14" id="KW-0511">Multifunctional enzyme</keyword>
<dbReference type="FunFam" id="3.40.50.720:FF:000033">
    <property type="entry name" value="Adenylyltransferase and sulfurtransferase MOCS3"/>
    <property type="match status" value="1"/>
</dbReference>
<keyword evidence="4 14" id="KW-0819">tRNA processing</keyword>
<comment type="function">
    <text evidence="13">Plays a central role in 2-thiolation of mcm(5)S(2)U at tRNA wobble positions of cytosolic tRNA(Lys), tRNA(Glu) and tRNA(Gln). Also essential during biosynthesis of the molybdenum cofactor. Acts by mediating the C-terminal thiocarboxylation of sulfur carriers urm1 and mocs2a. Its N-terminus first activates urm1 and mocs2a as acyl-adenylates (-COAMP), then the persulfide sulfur on the catalytic cysteine is transferred to urm1 and mocs2a to form thiocarboxylation (-COSH) of their C-terminus. The reaction probably involves hydrogen sulfide that is generated from the persulfide intermediate and that acts as a nucleophile towards urm1 and mocs2a. Subsequently, a transient disulfide bond is formed. Does not use thiosulfate as sulfur donor; nfs1 probably acting as a sulfur donor for thiocarboxylation reactions.</text>
</comment>
<evidence type="ECO:0000256" key="3">
    <source>
        <dbReference type="ARBA" id="ARBA00022679"/>
    </source>
</evidence>
<dbReference type="GeneID" id="28836814"/>
<keyword evidence="11 14" id="KW-0501">Molybdenum cofactor biosynthesis</keyword>
<dbReference type="Gene3D" id="3.40.250.10">
    <property type="entry name" value="Rhodanese-like domain"/>
    <property type="match status" value="1"/>
</dbReference>
<dbReference type="GO" id="GO:0061605">
    <property type="term" value="F:molybdopterin-synthase adenylyltransferase activity"/>
    <property type="evidence" value="ECO:0007669"/>
    <property type="project" value="UniProtKB-EC"/>
</dbReference>
<dbReference type="InterPro" id="IPR036873">
    <property type="entry name" value="Rhodanese-like_dom_sf"/>
</dbReference>
<dbReference type="OrthoDB" id="10261062at2759"/>
<evidence type="ECO:0000256" key="12">
    <source>
        <dbReference type="ARBA" id="ARBA00023268"/>
    </source>
</evidence>
<evidence type="ECO:0000259" key="16">
    <source>
        <dbReference type="PROSITE" id="PS50206"/>
    </source>
</evidence>